<feature type="non-terminal residue" evidence="2">
    <location>
        <position position="1"/>
    </location>
</feature>
<gene>
    <name evidence="2" type="ORF">LEA_10003</name>
</gene>
<feature type="compositionally biased region" description="Basic and acidic residues" evidence="1">
    <location>
        <begin position="8"/>
        <end position="20"/>
    </location>
</feature>
<evidence type="ECO:0000313" key="2">
    <source>
        <dbReference type="EMBL" id="EKC66050.1"/>
    </source>
</evidence>
<comment type="caution">
    <text evidence="2">The sequence shown here is derived from an EMBL/GenBank/DDBJ whole genome shotgun (WGS) entry which is preliminary data.</text>
</comment>
<organism evidence="2">
    <name type="scientific">human gut metagenome</name>
    <dbReference type="NCBI Taxonomy" id="408170"/>
    <lineage>
        <taxon>unclassified sequences</taxon>
        <taxon>metagenomes</taxon>
        <taxon>organismal metagenomes</taxon>
    </lineage>
</organism>
<protein>
    <submittedName>
        <fullName evidence="2">Uncharacterized protein</fullName>
    </submittedName>
</protein>
<dbReference type="AlphaFoldDB" id="K1TIH0"/>
<name>K1TIH0_9ZZZZ</name>
<sequence>GTMTHSLEAADAKFNPETKRWIAPPIHQA</sequence>
<feature type="region of interest" description="Disordered" evidence="1">
    <location>
        <begin position="1"/>
        <end position="29"/>
    </location>
</feature>
<accession>K1TIH0</accession>
<proteinExistence type="predicted"/>
<reference evidence="2" key="1">
    <citation type="journal article" date="2013" name="Environ. Microbiol.">
        <title>Microbiota from the distal guts of lean and obese adolescents exhibit partial functional redundancy besides clear differences in community structure.</title>
        <authorList>
            <person name="Ferrer M."/>
            <person name="Ruiz A."/>
            <person name="Lanza F."/>
            <person name="Haange S.B."/>
            <person name="Oberbach A."/>
            <person name="Till H."/>
            <person name="Bargiela R."/>
            <person name="Campoy C."/>
            <person name="Segura M.T."/>
            <person name="Richter M."/>
            <person name="von Bergen M."/>
            <person name="Seifert J."/>
            <person name="Suarez A."/>
        </authorList>
    </citation>
    <scope>NUCLEOTIDE SEQUENCE</scope>
</reference>
<evidence type="ECO:0000256" key="1">
    <source>
        <dbReference type="SAM" id="MobiDB-lite"/>
    </source>
</evidence>
<dbReference type="EMBL" id="AJWY01006721">
    <property type="protein sequence ID" value="EKC66050.1"/>
    <property type="molecule type" value="Genomic_DNA"/>
</dbReference>